<gene>
    <name evidence="1" type="ORF">CCAX7_26880</name>
</gene>
<dbReference type="Proteomes" id="UP000287394">
    <property type="component" value="Chromosome"/>
</dbReference>
<evidence type="ECO:0000313" key="2">
    <source>
        <dbReference type="Proteomes" id="UP000287394"/>
    </source>
</evidence>
<dbReference type="Pfam" id="PF01904">
    <property type="entry name" value="DUF72"/>
    <property type="match status" value="1"/>
</dbReference>
<sequence length="283" mass="32712">MLYLGCPIWNSKSWLGNFVPASAAREPLAAYSQRLPMVEGNTTFYGMPTREIVARWRDETPPGFRFCLKFPRVISHDKALMNCEADTEQWIDRLRLLEDRAGPSFLQLSREFGPDRLPVLRRFLEALPADIRFAVEPRHPAWFASRNEAMLNDMLAGMDIARVLYDVRPLNMADPADPEVRQAQQKKPQVPVRMDRVGSYVQVRFISYPDVPTNDQWLAEWVPRVAEWLADGADVFFCMHSIYDVEMPVLCRRFHDQLIAAGVPLEPMPEWEEEVDITQLSLF</sequence>
<dbReference type="InterPro" id="IPR036520">
    <property type="entry name" value="UPF0759_sf"/>
</dbReference>
<proteinExistence type="predicted"/>
<dbReference type="KEGG" id="ccot:CCAX7_26880"/>
<dbReference type="EMBL" id="AP025739">
    <property type="protein sequence ID" value="BDI30637.1"/>
    <property type="molecule type" value="Genomic_DNA"/>
</dbReference>
<dbReference type="AlphaFoldDB" id="A0A402CTP6"/>
<evidence type="ECO:0000313" key="1">
    <source>
        <dbReference type="EMBL" id="BDI30637.1"/>
    </source>
</evidence>
<dbReference type="PANTHER" id="PTHR30348">
    <property type="entry name" value="UNCHARACTERIZED PROTEIN YECE"/>
    <property type="match status" value="1"/>
</dbReference>
<protein>
    <submittedName>
        <fullName evidence="1">Uncharacterized protein</fullName>
    </submittedName>
</protein>
<accession>A0A402CTP6</accession>
<dbReference type="SUPFAM" id="SSF117396">
    <property type="entry name" value="TM1631-like"/>
    <property type="match status" value="1"/>
</dbReference>
<keyword evidence="2" id="KW-1185">Reference proteome</keyword>
<dbReference type="Gene3D" id="3.20.20.410">
    <property type="entry name" value="Protein of unknown function UPF0759"/>
    <property type="match status" value="1"/>
</dbReference>
<reference evidence="1 2" key="1">
    <citation type="journal article" date="2019" name="Int. J. Syst. Evol. Microbiol.">
        <title>Capsulimonas corticalis gen. nov., sp. nov., an aerobic capsulated bacterium, of a novel bacterial order, Capsulimonadales ord. nov., of the class Armatimonadia of the phylum Armatimonadetes.</title>
        <authorList>
            <person name="Li J."/>
            <person name="Kudo C."/>
            <person name="Tonouchi A."/>
        </authorList>
    </citation>
    <scope>NUCLEOTIDE SEQUENCE [LARGE SCALE GENOMIC DNA]</scope>
    <source>
        <strain evidence="1 2">AX-7</strain>
    </source>
</reference>
<name>A0A402CTP6_9BACT</name>
<organism evidence="1 2">
    <name type="scientific">Capsulimonas corticalis</name>
    <dbReference type="NCBI Taxonomy" id="2219043"/>
    <lineage>
        <taxon>Bacteria</taxon>
        <taxon>Bacillati</taxon>
        <taxon>Armatimonadota</taxon>
        <taxon>Armatimonadia</taxon>
        <taxon>Capsulimonadales</taxon>
        <taxon>Capsulimonadaceae</taxon>
        <taxon>Capsulimonas</taxon>
    </lineage>
</organism>
<dbReference type="InterPro" id="IPR002763">
    <property type="entry name" value="DUF72"/>
</dbReference>
<dbReference type="PANTHER" id="PTHR30348:SF9">
    <property type="entry name" value="UPF0759 PROTEIN YECE"/>
    <property type="match status" value="1"/>
</dbReference>